<accession>A0ABV4GXA0</accession>
<organism evidence="2 3">
    <name type="scientific">Kineococcus halophytocola</name>
    <dbReference type="NCBI Taxonomy" id="3234027"/>
    <lineage>
        <taxon>Bacteria</taxon>
        <taxon>Bacillati</taxon>
        <taxon>Actinomycetota</taxon>
        <taxon>Actinomycetes</taxon>
        <taxon>Kineosporiales</taxon>
        <taxon>Kineosporiaceae</taxon>
        <taxon>Kineococcus</taxon>
    </lineage>
</organism>
<proteinExistence type="predicted"/>
<keyword evidence="3" id="KW-1185">Reference proteome</keyword>
<evidence type="ECO:0000256" key="1">
    <source>
        <dbReference type="SAM" id="MobiDB-lite"/>
    </source>
</evidence>
<dbReference type="EMBL" id="JBGFTU010000003">
    <property type="protein sequence ID" value="MEZ0163915.1"/>
    <property type="molecule type" value="Genomic_DNA"/>
</dbReference>
<dbReference type="Proteomes" id="UP001565927">
    <property type="component" value="Unassembled WGS sequence"/>
</dbReference>
<gene>
    <name evidence="2" type="ORF">AB2L27_03930</name>
</gene>
<dbReference type="InterPro" id="IPR022121">
    <property type="entry name" value="Peptidase_M73_camelysin"/>
</dbReference>
<comment type="caution">
    <text evidence="2">The sequence shown here is derived from an EMBL/GenBank/DDBJ whole genome shotgun (WGS) entry which is preliminary data.</text>
</comment>
<feature type="region of interest" description="Disordered" evidence="1">
    <location>
        <begin position="1"/>
        <end position="23"/>
    </location>
</feature>
<evidence type="ECO:0000313" key="2">
    <source>
        <dbReference type="EMBL" id="MEZ0163915.1"/>
    </source>
</evidence>
<reference evidence="2 3" key="1">
    <citation type="submission" date="2024-07" db="EMBL/GenBank/DDBJ databases">
        <authorList>
            <person name="Thanompreechachai J."/>
            <person name="Duangmal K."/>
        </authorList>
    </citation>
    <scope>NUCLEOTIDE SEQUENCE [LARGE SCALE GENOMIC DNA]</scope>
    <source>
        <strain evidence="2 3">LSe6-4</strain>
    </source>
</reference>
<feature type="compositionally biased region" description="Basic residues" evidence="1">
    <location>
        <begin position="14"/>
        <end position="23"/>
    </location>
</feature>
<sequence>MSVTEHGTPEHPTTGHRCRGTRRGARQVAGIAATVAAGVALTSGGVYAALTAQAFNGTAQQVRTGTLLLTLSPTAGSAGFTSVVGDLAPGDVVNRYVQLQNTGTLPGQGLTLRLADSSPTLLTTSATKGLQVTVNECPVAWTVATGTCTTSAPGVPGTGVPVLAQTPAATLASTSVAPPSLSGPGLAPGATRYFQVSLTLPSATNDDVSVNGVAPTGSVQGLSAGLTWTFATTQRAATTTNS</sequence>
<dbReference type="RefSeq" id="WP_370440153.1">
    <property type="nucleotide sequence ID" value="NZ_JBGFTU010000003.1"/>
</dbReference>
<dbReference type="Pfam" id="PF12389">
    <property type="entry name" value="Peptidase_M73"/>
    <property type="match status" value="1"/>
</dbReference>
<protein>
    <submittedName>
        <fullName evidence="2">TasA family protein</fullName>
    </submittedName>
</protein>
<evidence type="ECO:0000313" key="3">
    <source>
        <dbReference type="Proteomes" id="UP001565927"/>
    </source>
</evidence>
<name>A0ABV4GXA0_9ACTN</name>